<keyword evidence="1" id="KW-0472">Membrane</keyword>
<evidence type="ECO:0000313" key="2">
    <source>
        <dbReference type="EMBL" id="NEX87105.1"/>
    </source>
</evidence>
<gene>
    <name evidence="2" type="ORF">G4923_00040</name>
</gene>
<accession>A0ABX0CWR5</accession>
<evidence type="ECO:0000256" key="1">
    <source>
        <dbReference type="SAM" id="Phobius"/>
    </source>
</evidence>
<feature type="transmembrane region" description="Helical" evidence="1">
    <location>
        <begin position="169"/>
        <end position="190"/>
    </location>
</feature>
<sequence>MAKELSALRKQWQITKTRWQVTWFWRVFGINAMQKKWTKLLVWVAIVTGVSSLYLYVYFFNPVLPLSQLTKREGILVHISQPLRTAHKSAFQILTDSGEELTYRADLYNKAAFHAVKGKRVTVWSQTYYSLWWPFYCERAREVQQGDQLLMNYLDLYKNTLHFRPRFEWLAKHLMILAALSLTIVTLSCYKDHRRQENGVTTEIILYENNSTVMSWLGAVVSITCTIFSLLLIAGALASSKPILGIWGWLLLWLIFLLTAMFSTIFIYSIPRSKYKVIWSKNERILKKIGKNVNQEICSKTSPIRLRAMKINTGKTYIEMLVAMDDHGEMTIASSGYNGNIERLIETILLATNGACIKEEG</sequence>
<protein>
    <recommendedName>
        <fullName evidence="4">DUF304 domain-containing protein</fullName>
    </recommendedName>
</protein>
<dbReference type="Proteomes" id="UP000472827">
    <property type="component" value="Unassembled WGS sequence"/>
</dbReference>
<keyword evidence="3" id="KW-1185">Reference proteome</keyword>
<feature type="transmembrane region" description="Helical" evidence="1">
    <location>
        <begin position="40"/>
        <end position="59"/>
    </location>
</feature>
<evidence type="ECO:0008006" key="4">
    <source>
        <dbReference type="Google" id="ProtNLM"/>
    </source>
</evidence>
<proteinExistence type="predicted"/>
<reference evidence="2 3" key="1">
    <citation type="submission" date="2020-02" db="EMBL/GenBank/DDBJ databases">
        <title>Genome sequencing of Aeromonas rivipollensis.</title>
        <authorList>
            <person name="Fono-Tamo Ubani E.K."/>
            <person name="Lekota K.E."/>
        </authorList>
    </citation>
    <scope>NUCLEOTIDE SEQUENCE [LARGE SCALE GENOMIC DNA]</scope>
    <source>
        <strain evidence="2 3">G78</strain>
    </source>
</reference>
<organism evidence="2 3">
    <name type="scientific">Aeromonas rivipollensis</name>
    <dbReference type="NCBI Taxonomy" id="948519"/>
    <lineage>
        <taxon>Bacteria</taxon>
        <taxon>Pseudomonadati</taxon>
        <taxon>Pseudomonadota</taxon>
        <taxon>Gammaproteobacteria</taxon>
        <taxon>Aeromonadales</taxon>
        <taxon>Aeromonadaceae</taxon>
        <taxon>Aeromonas</taxon>
    </lineage>
</organism>
<comment type="caution">
    <text evidence="2">The sequence shown here is derived from an EMBL/GenBank/DDBJ whole genome shotgun (WGS) entry which is preliminary data.</text>
</comment>
<dbReference type="GeneID" id="99767949"/>
<feature type="transmembrane region" description="Helical" evidence="1">
    <location>
        <begin position="211"/>
        <end position="234"/>
    </location>
</feature>
<keyword evidence="1" id="KW-1133">Transmembrane helix</keyword>
<dbReference type="RefSeq" id="WP_163134804.1">
    <property type="nucleotide sequence ID" value="NZ_JAAILA010000001.1"/>
</dbReference>
<feature type="transmembrane region" description="Helical" evidence="1">
    <location>
        <begin position="246"/>
        <end position="268"/>
    </location>
</feature>
<keyword evidence="1" id="KW-0812">Transmembrane</keyword>
<evidence type="ECO:0000313" key="3">
    <source>
        <dbReference type="Proteomes" id="UP000472827"/>
    </source>
</evidence>
<dbReference type="EMBL" id="JAAILA010000001">
    <property type="protein sequence ID" value="NEX87105.1"/>
    <property type="molecule type" value="Genomic_DNA"/>
</dbReference>
<name>A0ABX0CWR5_9GAMM</name>